<dbReference type="AlphaFoldDB" id="A0A1F7FEW8"/>
<dbReference type="Proteomes" id="UP000179243">
    <property type="component" value="Unassembled WGS sequence"/>
</dbReference>
<evidence type="ECO:0008006" key="3">
    <source>
        <dbReference type="Google" id="ProtNLM"/>
    </source>
</evidence>
<dbReference type="Gene3D" id="2.170.120.40">
    <property type="entry name" value="YbbR-like domain"/>
    <property type="match status" value="1"/>
</dbReference>
<sequence>MNSLLKPFSLRIIALLCALLLWFYVTMEKRYETTLNIPIRMANVPPALTPAGDFPAVAKVLVSATGKRLLMLRYSHVELYVNCSEVRPGPNTFTLARKNVAISGVPDVDVQFVKDPTQLTVPFDAIVRKEVPVIADSKLRCAENRVMIGEPVLIPGSVTLHGPRGNVAKVEALYTRPIEAAPLLGDTSFFVFVLKPEYYGIQVMPNKVKVRVEVETIKKRTIANIPVRLLDGPAGAELSARTVSLVIAGAEKDVDMIKPELVNVFVPYTRFSIEQLDEVEPTVSIIGDVQWSNLDPPRVTLVRK</sequence>
<dbReference type="PANTHER" id="PTHR37804:SF1">
    <property type="entry name" value="CDAA REGULATORY PROTEIN CDAR"/>
    <property type="match status" value="1"/>
</dbReference>
<name>A0A1F7FEW8_UNCRA</name>
<dbReference type="PANTHER" id="PTHR37804">
    <property type="entry name" value="CDAA REGULATORY PROTEIN CDAR"/>
    <property type="match status" value="1"/>
</dbReference>
<dbReference type="Gene3D" id="2.170.120.30">
    <property type="match status" value="1"/>
</dbReference>
<gene>
    <name evidence="1" type="ORF">A2519_10395</name>
</gene>
<evidence type="ECO:0000313" key="1">
    <source>
        <dbReference type="EMBL" id="OGK05235.1"/>
    </source>
</evidence>
<protein>
    <recommendedName>
        <fullName evidence="3">YbbR domain pair protein</fullName>
    </recommendedName>
</protein>
<comment type="caution">
    <text evidence="1">The sequence shown here is derived from an EMBL/GenBank/DDBJ whole genome shotgun (WGS) entry which is preliminary data.</text>
</comment>
<evidence type="ECO:0000313" key="2">
    <source>
        <dbReference type="Proteomes" id="UP000179243"/>
    </source>
</evidence>
<organism evidence="1 2">
    <name type="scientific">Candidatus Raymondbacteria bacterium RIFOXYD12_FULL_49_13</name>
    <dbReference type="NCBI Taxonomy" id="1817890"/>
    <lineage>
        <taxon>Bacteria</taxon>
        <taxon>Raymondiibacteriota</taxon>
    </lineage>
</organism>
<dbReference type="InterPro" id="IPR053154">
    <property type="entry name" value="c-di-AMP_regulator"/>
</dbReference>
<dbReference type="EMBL" id="MFYX01000059">
    <property type="protein sequence ID" value="OGK05235.1"/>
    <property type="molecule type" value="Genomic_DNA"/>
</dbReference>
<reference evidence="1 2" key="1">
    <citation type="journal article" date="2016" name="Nat. Commun.">
        <title>Thousands of microbial genomes shed light on interconnected biogeochemical processes in an aquifer system.</title>
        <authorList>
            <person name="Anantharaman K."/>
            <person name="Brown C.T."/>
            <person name="Hug L.A."/>
            <person name="Sharon I."/>
            <person name="Castelle C.J."/>
            <person name="Probst A.J."/>
            <person name="Thomas B.C."/>
            <person name="Singh A."/>
            <person name="Wilkins M.J."/>
            <person name="Karaoz U."/>
            <person name="Brodie E.L."/>
            <person name="Williams K.H."/>
            <person name="Hubbard S.S."/>
            <person name="Banfield J.F."/>
        </authorList>
    </citation>
    <scope>NUCLEOTIDE SEQUENCE [LARGE SCALE GENOMIC DNA]</scope>
</reference>
<proteinExistence type="predicted"/>
<accession>A0A1F7FEW8</accession>